<organism evidence="1 2">
    <name type="scientific">Methylomonas methanica</name>
    <dbReference type="NCBI Taxonomy" id="421"/>
    <lineage>
        <taxon>Bacteria</taxon>
        <taxon>Pseudomonadati</taxon>
        <taxon>Pseudomonadota</taxon>
        <taxon>Gammaproteobacteria</taxon>
        <taxon>Methylococcales</taxon>
        <taxon>Methylococcaceae</taxon>
        <taxon>Methylomonas</taxon>
    </lineage>
</organism>
<dbReference type="Proteomes" id="UP000078090">
    <property type="component" value="Unassembled WGS sequence"/>
</dbReference>
<evidence type="ECO:0000313" key="2">
    <source>
        <dbReference type="Proteomes" id="UP000078090"/>
    </source>
</evidence>
<dbReference type="AlphaFoldDB" id="A0A177MIK9"/>
<proteinExistence type="predicted"/>
<dbReference type="EMBL" id="LUUG01000066">
    <property type="protein sequence ID" value="OAI05284.1"/>
    <property type="molecule type" value="Genomic_DNA"/>
</dbReference>
<sequence>MGRFNSVTNGRFQVSEFHDSFRAMNLKSGQSPGDPNLTVAFLQTGPSAKSRFCELEGYKAAVSDLTQLATFPPLITPKIMEIEYLLSSQNLTPTLYP</sequence>
<comment type="caution">
    <text evidence="1">The sequence shown here is derived from an EMBL/GenBank/DDBJ whole genome shotgun (WGS) entry which is preliminary data.</text>
</comment>
<name>A0A177MIK9_METMH</name>
<reference evidence="1 2" key="1">
    <citation type="submission" date="2016-03" db="EMBL/GenBank/DDBJ databases">
        <authorList>
            <person name="Ploux O."/>
        </authorList>
    </citation>
    <scope>NUCLEOTIDE SEQUENCE [LARGE SCALE GENOMIC DNA]</scope>
    <source>
        <strain evidence="1 2">R-45363</strain>
    </source>
</reference>
<protein>
    <submittedName>
        <fullName evidence="1">Uncharacterized protein</fullName>
    </submittedName>
</protein>
<dbReference type="RefSeq" id="WP_064008499.1">
    <property type="nucleotide sequence ID" value="NZ_LUUG01000066.1"/>
</dbReference>
<evidence type="ECO:0000313" key="1">
    <source>
        <dbReference type="EMBL" id="OAI05284.1"/>
    </source>
</evidence>
<dbReference type="OrthoDB" id="9999282at2"/>
<accession>A0A177MIK9</accession>
<gene>
    <name evidence="1" type="ORF">A1332_13655</name>
</gene>